<proteinExistence type="inferred from homology"/>
<evidence type="ECO:0000313" key="4">
    <source>
        <dbReference type="Proteomes" id="UP000190105"/>
    </source>
</evidence>
<name>A0A1T4YFQ3_9CLOT</name>
<dbReference type="PANTHER" id="PTHR10803">
    <property type="entry name" value="ARSENICAL PUMP-DRIVING ATPASE ARSENITE-TRANSLOCATING ATPASE"/>
    <property type="match status" value="1"/>
</dbReference>
<keyword evidence="4" id="KW-1185">Reference proteome</keyword>
<dbReference type="AlphaFoldDB" id="A0A1T4YFQ3"/>
<dbReference type="GO" id="GO:0005524">
    <property type="term" value="F:ATP binding"/>
    <property type="evidence" value="ECO:0007669"/>
    <property type="project" value="UniProtKB-KW"/>
</dbReference>
<dbReference type="NCBIfam" id="TIGR04291">
    <property type="entry name" value="arsen_driv_ArsA"/>
    <property type="match status" value="1"/>
</dbReference>
<dbReference type="PANTHER" id="PTHR10803:SF3">
    <property type="entry name" value="ATPASE GET3"/>
    <property type="match status" value="1"/>
</dbReference>
<accession>A0A1T4YFQ3</accession>
<protein>
    <submittedName>
        <fullName evidence="3">Arsenite efflux ATP-binding protein ArsA</fullName>
    </submittedName>
</protein>
<dbReference type="Gene3D" id="3.40.50.300">
    <property type="entry name" value="P-loop containing nucleotide triphosphate hydrolases"/>
    <property type="match status" value="2"/>
</dbReference>
<dbReference type="RefSeq" id="WP_078697862.1">
    <property type="nucleotide sequence ID" value="NZ_FUYH01000046.1"/>
</dbReference>
<dbReference type="STRING" id="1147123.SAMN05443428_1469"/>
<dbReference type="EMBL" id="FUYH01000046">
    <property type="protein sequence ID" value="SKB00672.1"/>
    <property type="molecule type" value="Genomic_DNA"/>
</dbReference>
<sequence length="581" mass="64043">MIQNFNPQNINLTKYMFFTGKGGVGKTSIACATAVTLADSGKKVLLISTDPASNLQDVFNTELTNKGVPIKEVPNLVVANLDPIQAAAEYRECVIGPYRGKLPDAVLNNMEEQLSGSCTVEIAAFNEFSKFITDEEIQTKYDNIIFDTAPTGHTLRMLQLPSAWSTFISENTHGASCLGQLSGLESQKEVYKKAVETLAHEALTTLILVSRPEEAPLKEAERASKELAEMGINNQIMVINGVLTSYDDSISESLYKKQQNALAEMPQGLREIATYMVPLRAYNITGIENVRSLLIKDHYTVSDEKLNAKAITELKDVVDDLYNSNKKVVFTMGKGGVGKTTIAAAIALGLSKKGKKVHLTTTDPAAHLKYVIAETDGISMSHIDEQAELKKYQEEVLSKAKETLSDEDLAYVEEDLRSPCTQEIAVFRAFAEIVEKAENEVVVIDTAPTGHTLLLLESTQSYNQEIKRSKGDIPESAKKLLPRLHNADETEVIIVTLPEATPVYEAMRLEEDLRRAGINNKWWIINSSLYQTGTTNQLLSAKASSEIKWINKVDTHANGNFAVIPWNSDEIKGNKLNDLLA</sequence>
<dbReference type="GO" id="GO:0016887">
    <property type="term" value="F:ATP hydrolysis activity"/>
    <property type="evidence" value="ECO:0007669"/>
    <property type="project" value="InterPro"/>
</dbReference>
<reference evidence="4" key="1">
    <citation type="submission" date="2017-02" db="EMBL/GenBank/DDBJ databases">
        <authorList>
            <person name="Varghese N."/>
            <person name="Submissions S."/>
        </authorList>
    </citation>
    <scope>NUCLEOTIDE SEQUENCE [LARGE SCALE GENOMIC DNA]</scope>
    <source>
        <strain evidence="4">USBA 833</strain>
    </source>
</reference>
<dbReference type="InterPro" id="IPR027417">
    <property type="entry name" value="P-loop_NTPase"/>
</dbReference>
<organism evidence="3 4">
    <name type="scientific">Caloramator quimbayensis</name>
    <dbReference type="NCBI Taxonomy" id="1147123"/>
    <lineage>
        <taxon>Bacteria</taxon>
        <taxon>Bacillati</taxon>
        <taxon>Bacillota</taxon>
        <taxon>Clostridia</taxon>
        <taxon>Eubacteriales</taxon>
        <taxon>Clostridiaceae</taxon>
        <taxon>Caloramator</taxon>
    </lineage>
</organism>
<dbReference type="InterPro" id="IPR016300">
    <property type="entry name" value="ATPase_ArsA/GET3"/>
</dbReference>
<dbReference type="Pfam" id="PF02374">
    <property type="entry name" value="ArsA_ATPase"/>
    <property type="match status" value="3"/>
</dbReference>
<feature type="domain" description="ArsA/GET3 Anion-transporting ATPase-like" evidence="2">
    <location>
        <begin position="13"/>
        <end position="293"/>
    </location>
</feature>
<dbReference type="InterPro" id="IPR025723">
    <property type="entry name" value="ArsA/GET3_ATPase-like"/>
</dbReference>
<evidence type="ECO:0000256" key="1">
    <source>
        <dbReference type="ARBA" id="ARBA00011040"/>
    </source>
</evidence>
<dbReference type="SUPFAM" id="SSF52540">
    <property type="entry name" value="P-loop containing nucleoside triphosphate hydrolases"/>
    <property type="match status" value="2"/>
</dbReference>
<dbReference type="GO" id="GO:0015446">
    <property type="term" value="F:ATPase-coupled arsenite transmembrane transporter activity"/>
    <property type="evidence" value="ECO:0007669"/>
    <property type="project" value="InterPro"/>
</dbReference>
<dbReference type="FunFam" id="3.40.50.300:FF:002242">
    <property type="entry name" value="Arsenical pump-driving ATPase"/>
    <property type="match status" value="1"/>
</dbReference>
<keyword evidence="3" id="KW-0067">ATP-binding</keyword>
<dbReference type="NCBIfam" id="TIGR00345">
    <property type="entry name" value="GET3_arsA_TRC40"/>
    <property type="match status" value="1"/>
</dbReference>
<feature type="domain" description="ArsA/GET3 Anion-transporting ATPase-like" evidence="2">
    <location>
        <begin position="476"/>
        <end position="575"/>
    </location>
</feature>
<feature type="domain" description="ArsA/GET3 Anion-transporting ATPase-like" evidence="2">
    <location>
        <begin position="327"/>
        <end position="468"/>
    </location>
</feature>
<dbReference type="PIRSF" id="PIRSF001327">
    <property type="entry name" value="Arsenical_pump-driving_ATPase"/>
    <property type="match status" value="1"/>
</dbReference>
<comment type="similarity">
    <text evidence="1">Belongs to the arsA ATPase family.</text>
</comment>
<keyword evidence="3" id="KW-0547">Nucleotide-binding</keyword>
<evidence type="ECO:0000259" key="2">
    <source>
        <dbReference type="Pfam" id="PF02374"/>
    </source>
</evidence>
<dbReference type="CDD" id="cd02035">
    <property type="entry name" value="ArsA"/>
    <property type="match status" value="2"/>
</dbReference>
<dbReference type="Proteomes" id="UP000190105">
    <property type="component" value="Unassembled WGS sequence"/>
</dbReference>
<dbReference type="InterPro" id="IPR027541">
    <property type="entry name" value="Ars_ATPase"/>
</dbReference>
<gene>
    <name evidence="3" type="ORF">SAMN05443428_1469</name>
</gene>
<dbReference type="OrthoDB" id="9780677at2"/>
<evidence type="ECO:0000313" key="3">
    <source>
        <dbReference type="EMBL" id="SKB00672.1"/>
    </source>
</evidence>